<dbReference type="Pfam" id="PF06089">
    <property type="entry name" value="Asparaginase_II"/>
    <property type="match status" value="1"/>
</dbReference>
<accession>A0A967F0V0</accession>
<dbReference type="PANTHER" id="PTHR42110:SF1">
    <property type="entry name" value="L-ASPARAGINASE, PUTATIVE (AFU_ORTHOLOGUE AFUA_3G11890)-RELATED"/>
    <property type="match status" value="1"/>
</dbReference>
<proteinExistence type="predicted"/>
<dbReference type="SUPFAM" id="SSF56601">
    <property type="entry name" value="beta-lactamase/transpeptidase-like"/>
    <property type="match status" value="1"/>
</dbReference>
<dbReference type="AlphaFoldDB" id="A0A967F0V0"/>
<name>A0A967F0V0_9PROT</name>
<gene>
    <name evidence="1" type="ORF">HBA54_20340</name>
</gene>
<dbReference type="InterPro" id="IPR010349">
    <property type="entry name" value="Asparaginase_II"/>
</dbReference>
<reference evidence="1" key="1">
    <citation type="submission" date="2020-03" db="EMBL/GenBank/DDBJ databases">
        <title>Genome of Pelagibius litoralis DSM 21314T.</title>
        <authorList>
            <person name="Wang G."/>
        </authorList>
    </citation>
    <scope>NUCLEOTIDE SEQUENCE</scope>
    <source>
        <strain evidence="1">DSM 21314</strain>
    </source>
</reference>
<dbReference type="Proteomes" id="UP000761264">
    <property type="component" value="Unassembled WGS sequence"/>
</dbReference>
<evidence type="ECO:0000313" key="2">
    <source>
        <dbReference type="Proteomes" id="UP000761264"/>
    </source>
</evidence>
<dbReference type="RefSeq" id="WP_167228081.1">
    <property type="nucleotide sequence ID" value="NZ_JAAQPH010000017.1"/>
</dbReference>
<dbReference type="PANTHER" id="PTHR42110">
    <property type="entry name" value="L-ASPARAGINASE, PUTATIVE (AFU_ORTHOLOGUE AFUA_3G11890)-RELATED"/>
    <property type="match status" value="1"/>
</dbReference>
<comment type="caution">
    <text evidence="1">The sequence shown here is derived from an EMBL/GenBank/DDBJ whole genome shotgun (WGS) entry which is preliminary data.</text>
</comment>
<organism evidence="1 2">
    <name type="scientific">Pelagibius litoralis</name>
    <dbReference type="NCBI Taxonomy" id="374515"/>
    <lineage>
        <taxon>Bacteria</taxon>
        <taxon>Pseudomonadati</taxon>
        <taxon>Pseudomonadota</taxon>
        <taxon>Alphaproteobacteria</taxon>
        <taxon>Rhodospirillales</taxon>
        <taxon>Rhodovibrionaceae</taxon>
        <taxon>Pelagibius</taxon>
    </lineage>
</organism>
<evidence type="ECO:0000313" key="1">
    <source>
        <dbReference type="EMBL" id="NIA70954.1"/>
    </source>
</evidence>
<dbReference type="InterPro" id="IPR012338">
    <property type="entry name" value="Beta-lactam/transpept-like"/>
</dbReference>
<sequence length="345" mass="36986">MRVKMFEEFAQVRRGEVVESRHLGVAVVANADGEVIAGWGDPDLVTYPRSSMKPFQALALVESGAAEAYKLSPEHLALACASHRGEAHHTELAAAWLSQIGCEVSDLACGPEYPKHQDTQFKMIRAGQASSSLHHNCSGKHTGFLTVCRHCGYEIEGYRNADHPSQQLFFNLLADLGAPVDLPLGVDGCTLPSPALSLGDTARIAARFAAGRAPGNRAAAMTRLIEAMGRHPEYTSGSGHPMVAIAEATGRRVVFKVGAEAFLLAFLPQDGLSIALKVADGNSRARIPALIAILEALRMISRAEAESLAGFARPVITNSRQEPVGQIVPASFVRERQNKPERHSA</sequence>
<dbReference type="EMBL" id="JAAQPH010000017">
    <property type="protein sequence ID" value="NIA70954.1"/>
    <property type="molecule type" value="Genomic_DNA"/>
</dbReference>
<keyword evidence="2" id="KW-1185">Reference proteome</keyword>
<protein>
    <submittedName>
        <fullName evidence="1">Asparaginase</fullName>
    </submittedName>
</protein>